<evidence type="ECO:0000256" key="4">
    <source>
        <dbReference type="ARBA" id="ARBA00023306"/>
    </source>
</evidence>
<evidence type="ECO:0000256" key="3">
    <source>
        <dbReference type="ARBA" id="ARBA00023210"/>
    </source>
</evidence>
<evidence type="ECO:0000256" key="7">
    <source>
        <dbReference type="HAMAP-Rule" id="MF_00267"/>
    </source>
</evidence>
<reference evidence="10" key="1">
    <citation type="submission" date="2020-07" db="EMBL/GenBank/DDBJ databases">
        <title>Vallitalea pronyensis genome.</title>
        <authorList>
            <person name="Postec A."/>
        </authorList>
    </citation>
    <scope>NUCLEOTIDE SEQUENCE</scope>
    <source>
        <strain evidence="10">FatNI3</strain>
    </source>
</reference>
<dbReference type="SUPFAM" id="SSF63848">
    <property type="entry name" value="Cell-division inhibitor MinC, C-terminal domain"/>
    <property type="match status" value="1"/>
</dbReference>
<keyword evidence="3 7" id="KW-0717">Septation</keyword>
<evidence type="ECO:0000259" key="9">
    <source>
        <dbReference type="Pfam" id="PF05209"/>
    </source>
</evidence>
<protein>
    <recommendedName>
        <fullName evidence="7">Probable septum site-determining protein MinC</fullName>
    </recommendedName>
</protein>
<comment type="subunit">
    <text evidence="6 7">Interacts with MinD and FtsZ.</text>
</comment>
<keyword evidence="2 7" id="KW-0132">Cell division</keyword>
<comment type="function">
    <text evidence="5 7">Cell division inhibitor that blocks the formation of polar Z ring septums. Rapidly oscillates between the poles of the cell to destabilize FtsZ filaments that have formed before they mature into polar Z rings. Prevents FtsZ polymerization.</text>
</comment>
<dbReference type="InterPro" id="IPR036145">
    <property type="entry name" value="MinC_C_sf"/>
</dbReference>
<dbReference type="HAMAP" id="MF_00267">
    <property type="entry name" value="MinC"/>
    <property type="match status" value="1"/>
</dbReference>
<dbReference type="KEGG" id="vpy:HZI73_14025"/>
<dbReference type="GO" id="GO:0051302">
    <property type="term" value="P:regulation of cell division"/>
    <property type="evidence" value="ECO:0007669"/>
    <property type="project" value="InterPro"/>
</dbReference>
<organism evidence="10 11">
    <name type="scientific">Vallitalea pronyensis</name>
    <dbReference type="NCBI Taxonomy" id="1348613"/>
    <lineage>
        <taxon>Bacteria</taxon>
        <taxon>Bacillati</taxon>
        <taxon>Bacillota</taxon>
        <taxon>Clostridia</taxon>
        <taxon>Lachnospirales</taxon>
        <taxon>Vallitaleaceae</taxon>
        <taxon>Vallitalea</taxon>
    </lineage>
</organism>
<name>A0A8J8SH87_9FIRM</name>
<keyword evidence="11" id="KW-1185">Reference proteome</keyword>
<evidence type="ECO:0000256" key="2">
    <source>
        <dbReference type="ARBA" id="ARBA00022618"/>
    </source>
</evidence>
<dbReference type="InterPro" id="IPR016098">
    <property type="entry name" value="CAP/MinC_C"/>
</dbReference>
<dbReference type="PANTHER" id="PTHR34108:SF1">
    <property type="entry name" value="SEPTUM SITE-DETERMINING PROTEIN MINC"/>
    <property type="match status" value="1"/>
</dbReference>
<sequence>MSDSLLIKGNKYGLTIILDEQATFDNIKETLIKKITDAKKFFKDAKVAITFSGRELTDGEQQELIAIITSHSDMEVVCVMEDNKQKQQESIDTTSSDNGQMAVFHRGTLRSGQELNVENSVIIIGDVNPGAKVSAGGNVIVLGSLKGTVITRACNGRYPFIVALSMDPMQLRIGDIIGRSSDQLDDSDEQSKTQIAYVEEGRICIEPLNRNIYNELDYFEQDFKIN</sequence>
<dbReference type="PANTHER" id="PTHR34108">
    <property type="entry name" value="SEPTUM SITE-DETERMINING PROTEIN MINC"/>
    <property type="match status" value="1"/>
</dbReference>
<dbReference type="AlphaFoldDB" id="A0A8J8SH87"/>
<evidence type="ECO:0000313" key="11">
    <source>
        <dbReference type="Proteomes" id="UP000683246"/>
    </source>
</evidence>
<evidence type="ECO:0000313" key="10">
    <source>
        <dbReference type="EMBL" id="QUI23336.1"/>
    </source>
</evidence>
<dbReference type="GO" id="GO:1901891">
    <property type="term" value="P:regulation of cell septum assembly"/>
    <property type="evidence" value="ECO:0007669"/>
    <property type="project" value="InterPro"/>
</dbReference>
<accession>A0A8J8SH87</accession>
<dbReference type="InterPro" id="IPR005526">
    <property type="entry name" value="Septum_form_inhib_MinC_C"/>
</dbReference>
<gene>
    <name evidence="7" type="primary">minC</name>
    <name evidence="10" type="ORF">HZI73_14025</name>
</gene>
<dbReference type="RefSeq" id="WP_212694016.1">
    <property type="nucleotide sequence ID" value="NZ_CP058649.1"/>
</dbReference>
<dbReference type="Gene3D" id="2.160.20.70">
    <property type="match status" value="1"/>
</dbReference>
<dbReference type="InterPro" id="IPR013033">
    <property type="entry name" value="MinC"/>
</dbReference>
<feature type="domain" description="Septum formation inhibitor MinC N-terminal" evidence="9">
    <location>
        <begin position="7"/>
        <end position="72"/>
    </location>
</feature>
<dbReference type="Gene3D" id="3.30.160.540">
    <property type="match status" value="1"/>
</dbReference>
<dbReference type="InterPro" id="IPR007874">
    <property type="entry name" value="MinC_N"/>
</dbReference>
<dbReference type="GO" id="GO:0000917">
    <property type="term" value="P:division septum assembly"/>
    <property type="evidence" value="ECO:0007669"/>
    <property type="project" value="UniProtKB-KW"/>
</dbReference>
<keyword evidence="4 7" id="KW-0131">Cell cycle</keyword>
<dbReference type="Pfam" id="PF03775">
    <property type="entry name" value="MinC_C"/>
    <property type="match status" value="1"/>
</dbReference>
<evidence type="ECO:0000256" key="6">
    <source>
        <dbReference type="ARBA" id="ARBA00046874"/>
    </source>
</evidence>
<dbReference type="Pfam" id="PF05209">
    <property type="entry name" value="MinC_N"/>
    <property type="match status" value="1"/>
</dbReference>
<evidence type="ECO:0000256" key="5">
    <source>
        <dbReference type="ARBA" id="ARBA00025606"/>
    </source>
</evidence>
<evidence type="ECO:0000256" key="1">
    <source>
        <dbReference type="ARBA" id="ARBA00006291"/>
    </source>
</evidence>
<comment type="similarity">
    <text evidence="1 7">Belongs to the MinC family.</text>
</comment>
<dbReference type="EMBL" id="CP058649">
    <property type="protein sequence ID" value="QUI23336.1"/>
    <property type="molecule type" value="Genomic_DNA"/>
</dbReference>
<proteinExistence type="inferred from homology"/>
<dbReference type="Proteomes" id="UP000683246">
    <property type="component" value="Chromosome"/>
</dbReference>
<dbReference type="GO" id="GO:0000902">
    <property type="term" value="P:cell morphogenesis"/>
    <property type="evidence" value="ECO:0007669"/>
    <property type="project" value="InterPro"/>
</dbReference>
<evidence type="ECO:0000259" key="8">
    <source>
        <dbReference type="Pfam" id="PF03775"/>
    </source>
</evidence>
<feature type="domain" description="Septum formation inhibitor MinC C-terminal" evidence="8">
    <location>
        <begin position="105"/>
        <end position="206"/>
    </location>
</feature>